<dbReference type="Gene3D" id="3.10.490.10">
    <property type="entry name" value="Gamma-glutamyl cyclotransferase-like"/>
    <property type="match status" value="1"/>
</dbReference>
<dbReference type="CDD" id="cd06661">
    <property type="entry name" value="GGCT_like"/>
    <property type="match status" value="1"/>
</dbReference>
<organism evidence="2 3">
    <name type="scientific">Clostridium disporicum</name>
    <dbReference type="NCBI Taxonomy" id="84024"/>
    <lineage>
        <taxon>Bacteria</taxon>
        <taxon>Bacillati</taxon>
        <taxon>Bacillota</taxon>
        <taxon>Clostridia</taxon>
        <taxon>Eubacteriales</taxon>
        <taxon>Clostridiaceae</taxon>
        <taxon>Clostridium</taxon>
    </lineage>
</organism>
<dbReference type="SUPFAM" id="SSF110857">
    <property type="entry name" value="Gamma-glutamyl cyclotransferase-like"/>
    <property type="match status" value="1"/>
</dbReference>
<dbReference type="InterPro" id="IPR036568">
    <property type="entry name" value="GGCT-like_sf"/>
</dbReference>
<evidence type="ECO:0000259" key="1">
    <source>
        <dbReference type="Pfam" id="PF06094"/>
    </source>
</evidence>
<name>A0A174DMS4_9CLOT</name>
<feature type="domain" description="Gamma-glutamylcyclotransferase AIG2-like" evidence="1">
    <location>
        <begin position="6"/>
        <end position="137"/>
    </location>
</feature>
<protein>
    <submittedName>
        <fullName evidence="2">AIG2 family protein</fullName>
    </submittedName>
</protein>
<evidence type="ECO:0000313" key="2">
    <source>
        <dbReference type="EMBL" id="CUN62128.1"/>
    </source>
</evidence>
<dbReference type="EMBL" id="CYZV01000003">
    <property type="protein sequence ID" value="CUN62128.1"/>
    <property type="molecule type" value="Genomic_DNA"/>
</dbReference>
<dbReference type="OrthoDB" id="8538589at2"/>
<dbReference type="AlphaFoldDB" id="A0A174DMS4"/>
<dbReference type="Pfam" id="PF06094">
    <property type="entry name" value="GGACT"/>
    <property type="match status" value="1"/>
</dbReference>
<gene>
    <name evidence="2" type="ORF">ERS852470_00330</name>
</gene>
<reference evidence="2 3" key="1">
    <citation type="submission" date="2015-09" db="EMBL/GenBank/DDBJ databases">
        <authorList>
            <consortium name="Pathogen Informatics"/>
        </authorList>
    </citation>
    <scope>NUCLEOTIDE SEQUENCE [LARGE SCALE GENOMIC DNA]</scope>
    <source>
        <strain evidence="2 3">2789STDY5834855</strain>
    </source>
</reference>
<dbReference type="Proteomes" id="UP000095558">
    <property type="component" value="Unassembled WGS sequence"/>
</dbReference>
<sequence length="146" mass="17323">MKNINFFVYGSLREGFYNYNKFLAGKIFKKKQGKLHNVKLYHMPYKGYPAIVPGEDYVLGEIMVINKEDYDSTMKALDKMEGFISEGNSENEYHKMLLEVENIENNQNELCYVYFYNKDRDKLFDTEAIYIPNGDWKDYMLNNSII</sequence>
<evidence type="ECO:0000313" key="3">
    <source>
        <dbReference type="Proteomes" id="UP000095558"/>
    </source>
</evidence>
<dbReference type="RefSeq" id="WP_055275112.1">
    <property type="nucleotide sequence ID" value="NZ_CYYT01000013.1"/>
</dbReference>
<accession>A0A174DMS4</accession>
<dbReference type="InterPro" id="IPR009288">
    <property type="entry name" value="AIG2-like_dom"/>
</dbReference>
<dbReference type="InterPro" id="IPR013024">
    <property type="entry name" value="GGCT-like"/>
</dbReference>
<proteinExistence type="predicted"/>